<dbReference type="PaxDb" id="537011-PREVCOP_04228"/>
<reference evidence="1" key="1">
    <citation type="submission" date="2009-11" db="EMBL/GenBank/DDBJ databases">
        <authorList>
            <person name="Weinstock G."/>
            <person name="Sodergren E."/>
            <person name="Clifton S."/>
            <person name="Fulton L."/>
            <person name="Fulton B."/>
            <person name="Courtney L."/>
            <person name="Fronick C."/>
            <person name="Harrison M."/>
            <person name="Strong C."/>
            <person name="Farmer C."/>
            <person name="Delahaunty K."/>
            <person name="Markovic C."/>
            <person name="Hall O."/>
            <person name="Minx P."/>
            <person name="Tomlinson C."/>
            <person name="Mitreva M."/>
            <person name="Nelson J."/>
            <person name="Hou S."/>
            <person name="Wollam A."/>
            <person name="Pepin K.H."/>
            <person name="Johnson M."/>
            <person name="Bhonagiri V."/>
            <person name="Nash W.E."/>
            <person name="Warren W."/>
            <person name="Chinwalla A."/>
            <person name="Mardis E.R."/>
            <person name="Wilson R.K."/>
        </authorList>
    </citation>
    <scope>NUCLEOTIDE SEQUENCE [LARGE SCALE GENOMIC DNA]</scope>
    <source>
        <strain evidence="1">DSM 18205</strain>
    </source>
</reference>
<dbReference type="STRING" id="537011.PREVCOP_04228"/>
<dbReference type="GeneID" id="69849741"/>
<dbReference type="AlphaFoldDB" id="D1PAK3"/>
<accession>D1PAK3</accession>
<dbReference type="Proteomes" id="UP000004477">
    <property type="component" value="Unassembled WGS sequence"/>
</dbReference>
<evidence type="ECO:0000313" key="1">
    <source>
        <dbReference type="EMBL" id="EFB36339.1"/>
    </source>
</evidence>
<sequence length="241" mass="27544">MSKKIILACMCVLTLGACKKDYQKLATEFERALPDTVEVLAEQINEIDHFVYYKNKNNTELIRYNLETESKEDIKPTLEDGESIYGIYMGKENISFLKHDISEYGSSTSTLLLYNLKTQKFKEIESFFGADPVDAYADEKDKTITGFIGMKYAPTVKYVYDFDGNKISEEAEQVEAFNPDDILEDVSVASTQRQQETPLQEFRCRKCGQRVAARNTIEADIKARYGCEPAGSSHSWDYIQF</sequence>
<keyword evidence="2" id="KW-1185">Reference proteome</keyword>
<comment type="caution">
    <text evidence="1">The sequence shown here is derived from an EMBL/GenBank/DDBJ whole genome shotgun (WGS) entry which is preliminary data.</text>
</comment>
<dbReference type="PROSITE" id="PS51257">
    <property type="entry name" value="PROKAR_LIPOPROTEIN"/>
    <property type="match status" value="1"/>
</dbReference>
<protein>
    <submittedName>
        <fullName evidence="1">Uncharacterized protein</fullName>
    </submittedName>
</protein>
<dbReference type="EMBL" id="ACBX02000007">
    <property type="protein sequence ID" value="EFB36339.1"/>
    <property type="molecule type" value="Genomic_DNA"/>
</dbReference>
<dbReference type="HOGENOM" id="CLU_1151014_0_0_10"/>
<name>D1PAK3_9BACT</name>
<evidence type="ECO:0000313" key="2">
    <source>
        <dbReference type="Proteomes" id="UP000004477"/>
    </source>
</evidence>
<organism evidence="1 2">
    <name type="scientific">Segatella copri DSM 18205</name>
    <dbReference type="NCBI Taxonomy" id="537011"/>
    <lineage>
        <taxon>Bacteria</taxon>
        <taxon>Pseudomonadati</taxon>
        <taxon>Bacteroidota</taxon>
        <taxon>Bacteroidia</taxon>
        <taxon>Bacteroidales</taxon>
        <taxon>Prevotellaceae</taxon>
        <taxon>Segatella</taxon>
    </lineage>
</organism>
<dbReference type="RefSeq" id="WP_006846947.1">
    <property type="nucleotide sequence ID" value="NZ_CP085932.1"/>
</dbReference>
<gene>
    <name evidence="1" type="ORF">PREVCOP_04228</name>
</gene>
<dbReference type="OrthoDB" id="10019514at2"/>
<proteinExistence type="predicted"/>